<dbReference type="Gene3D" id="1.10.287.3510">
    <property type="match status" value="1"/>
</dbReference>
<geneLocation type="mitochondrion" evidence="12"/>
<dbReference type="PANTHER" id="PTHR11434:SF16">
    <property type="entry name" value="NADH-UBIQUINONE OXIDOREDUCTASE CHAIN 4L"/>
    <property type="match status" value="1"/>
</dbReference>
<dbReference type="InterPro" id="IPR039428">
    <property type="entry name" value="NUOK/Mnh_C1-like"/>
</dbReference>
<evidence type="ECO:0000256" key="9">
    <source>
        <dbReference type="ARBA" id="ARBA00023136"/>
    </source>
</evidence>
<keyword evidence="4" id="KW-0813">Transport</keyword>
<dbReference type="RefSeq" id="YP_009734564.1">
    <property type="nucleotide sequence ID" value="NC_046402.1"/>
</dbReference>
<dbReference type="Pfam" id="PF00420">
    <property type="entry name" value="Oxidored_q2"/>
    <property type="match status" value="1"/>
</dbReference>
<accession>A0A6C0U7K9</accession>
<keyword evidence="8" id="KW-0520">NAD</keyword>
<evidence type="ECO:0000256" key="8">
    <source>
        <dbReference type="ARBA" id="ARBA00023027"/>
    </source>
</evidence>
<comment type="subcellular location">
    <subcellularLocation>
        <location evidence="1">Membrane</location>
        <topology evidence="1">Multi-pass membrane protein</topology>
    </subcellularLocation>
</comment>
<dbReference type="EMBL" id="MN873591">
    <property type="protein sequence ID" value="QIB71134.1"/>
    <property type="molecule type" value="Genomic_DNA"/>
</dbReference>
<keyword evidence="9 11" id="KW-0472">Membrane</keyword>
<dbReference type="GeneID" id="44790112"/>
<dbReference type="GO" id="GO:0042773">
    <property type="term" value="P:ATP synthesis coupled electron transport"/>
    <property type="evidence" value="ECO:0007669"/>
    <property type="project" value="InterPro"/>
</dbReference>
<comment type="similarity">
    <text evidence="2">Belongs to the complex I subunit 4L family.</text>
</comment>
<feature type="transmembrane region" description="Helical" evidence="11">
    <location>
        <begin position="6"/>
        <end position="22"/>
    </location>
</feature>
<protein>
    <recommendedName>
        <fullName evidence="3">NADH-ubiquinone oxidoreductase chain 4L</fullName>
    </recommendedName>
    <alternativeName>
        <fullName evidence="10">NADH dehydrogenase subunit 4L</fullName>
    </alternativeName>
</protein>
<dbReference type="InterPro" id="IPR001133">
    <property type="entry name" value="NADH_UbQ_OxRdtase_chain4L/K"/>
</dbReference>
<proteinExistence type="inferred from homology"/>
<dbReference type="GO" id="GO:0030964">
    <property type="term" value="C:NADH dehydrogenase complex"/>
    <property type="evidence" value="ECO:0007669"/>
    <property type="project" value="TreeGrafter"/>
</dbReference>
<name>A0A6C0U7K9_9CNID</name>
<evidence type="ECO:0000256" key="1">
    <source>
        <dbReference type="ARBA" id="ARBA00004141"/>
    </source>
</evidence>
<keyword evidence="6" id="KW-1278">Translocase</keyword>
<sequence>MYYNFSLVSLFLLLLGLMGIILNRGHLIIMLMSIELILLAASFLFLINSIASDILVGQFFTILILTVAAAESAIGLGILVAYYRIKGTIAVKSLNWLRG</sequence>
<organism evidence="12">
    <name type="scientific">Nanozoanthus harenaceus</name>
    <dbReference type="NCBI Taxonomy" id="1416932"/>
    <lineage>
        <taxon>Eukaryota</taxon>
        <taxon>Metazoa</taxon>
        <taxon>Cnidaria</taxon>
        <taxon>Anthozoa</taxon>
        <taxon>Hexacorallia</taxon>
        <taxon>Zoantharia</taxon>
        <taxon>Nanozoanthidae</taxon>
        <taxon>Nanozoanthus</taxon>
    </lineage>
</organism>
<evidence type="ECO:0000256" key="3">
    <source>
        <dbReference type="ARBA" id="ARBA00016612"/>
    </source>
</evidence>
<evidence type="ECO:0000256" key="6">
    <source>
        <dbReference type="ARBA" id="ARBA00022967"/>
    </source>
</evidence>
<feature type="transmembrane region" description="Helical" evidence="11">
    <location>
        <begin position="27"/>
        <end position="47"/>
    </location>
</feature>
<dbReference type="PANTHER" id="PTHR11434">
    <property type="entry name" value="NADH-UBIQUINONE OXIDOREDUCTASE SUBUNIT ND4L"/>
    <property type="match status" value="1"/>
</dbReference>
<evidence type="ECO:0000256" key="2">
    <source>
        <dbReference type="ARBA" id="ARBA00010519"/>
    </source>
</evidence>
<evidence type="ECO:0000256" key="10">
    <source>
        <dbReference type="ARBA" id="ARBA00031586"/>
    </source>
</evidence>
<dbReference type="CTD" id="4539"/>
<evidence type="ECO:0000313" key="12">
    <source>
        <dbReference type="EMBL" id="QIB71134.1"/>
    </source>
</evidence>
<keyword evidence="5 11" id="KW-0812">Transmembrane</keyword>
<dbReference type="NCBIfam" id="NF004320">
    <property type="entry name" value="PRK05715.1-2"/>
    <property type="match status" value="1"/>
</dbReference>
<dbReference type="GO" id="GO:0016651">
    <property type="term" value="F:oxidoreductase activity, acting on NAD(P)H"/>
    <property type="evidence" value="ECO:0007669"/>
    <property type="project" value="InterPro"/>
</dbReference>
<reference evidence="12" key="1">
    <citation type="submission" date="2019-12" db="EMBL/GenBank/DDBJ databases">
        <title>Evolutionary implications of analyses of complete mitochondrial genomes across order Zoantharia (Cnidaria: Hexacorallia).</title>
        <authorList>
            <person name="Poliseno A."/>
            <person name="Santos M.E.A."/>
            <person name="Kise H."/>
            <person name="Macdonald B."/>
            <person name="Quattrini A.M."/>
            <person name="McFadden C.S."/>
            <person name="Reimer J.D."/>
        </authorList>
    </citation>
    <scope>NUCLEOTIDE SEQUENCE</scope>
</reference>
<keyword evidence="12" id="KW-0496">Mitochondrion</keyword>
<gene>
    <name evidence="12" type="primary">ND4L</name>
</gene>
<evidence type="ECO:0000256" key="5">
    <source>
        <dbReference type="ARBA" id="ARBA00022692"/>
    </source>
</evidence>
<evidence type="ECO:0000256" key="11">
    <source>
        <dbReference type="SAM" id="Phobius"/>
    </source>
</evidence>
<evidence type="ECO:0000256" key="4">
    <source>
        <dbReference type="ARBA" id="ARBA00022448"/>
    </source>
</evidence>
<keyword evidence="7 11" id="KW-1133">Transmembrane helix</keyword>
<evidence type="ECO:0000256" key="7">
    <source>
        <dbReference type="ARBA" id="ARBA00022989"/>
    </source>
</evidence>
<dbReference type="AlphaFoldDB" id="A0A6C0U7K9"/>
<feature type="transmembrane region" description="Helical" evidence="11">
    <location>
        <begin position="59"/>
        <end position="83"/>
    </location>
</feature>
<dbReference type="HAMAP" id="MF_01456">
    <property type="entry name" value="NDH1_NuoK"/>
    <property type="match status" value="1"/>
</dbReference>